<dbReference type="GO" id="GO:0016887">
    <property type="term" value="F:ATP hydrolysis activity"/>
    <property type="evidence" value="ECO:0007669"/>
    <property type="project" value="InterPro"/>
</dbReference>
<dbReference type="InterPro" id="IPR017871">
    <property type="entry name" value="ABC_transporter-like_CS"/>
</dbReference>
<dbReference type="InterPro" id="IPR015854">
    <property type="entry name" value="ABC_transpr_LolD-like"/>
</dbReference>
<sequence>MSIIKLENLHKVYGKDNYKTVALKDINLSIEDGELVSIMGPSGSGKSTLLNIIGCLDTQTKGEYTLEGRKIIGLSNKEMSKIRNTTLSFVFQNFALLKDYTVYENIELPLLYRNMKKSKKKEKIYYYMDKLGIRDLEKKKPKHISGGQQQRVAIARALVGEAKIILADEPTGALDQKTGKELLDLLISLNTEGKTIIIVTHDVNVANMTNRLIKLEDGKIIGDNKVINGKVME</sequence>
<feature type="domain" description="ABC transporter" evidence="4">
    <location>
        <begin position="4"/>
        <end position="231"/>
    </location>
</feature>
<evidence type="ECO:0000256" key="3">
    <source>
        <dbReference type="ARBA" id="ARBA00022840"/>
    </source>
</evidence>
<dbReference type="PANTHER" id="PTHR24220:SF86">
    <property type="entry name" value="ABC TRANSPORTER ABCH.1"/>
    <property type="match status" value="1"/>
</dbReference>
<reference evidence="5" key="1">
    <citation type="submission" date="2022-01" db="EMBL/GenBank/DDBJ databases">
        <title>Collection of gut derived symbiotic bacterial strains cultured from healthy donors.</title>
        <authorList>
            <person name="Lin H."/>
            <person name="Kohout C."/>
            <person name="Waligurski E."/>
            <person name="Pamer E.G."/>
        </authorList>
    </citation>
    <scope>NUCLEOTIDE SEQUENCE</scope>
    <source>
        <strain evidence="5">MSK.14.39</strain>
    </source>
</reference>
<gene>
    <name evidence="5" type="ORF">L0P62_10070</name>
</gene>
<dbReference type="GO" id="GO:0022857">
    <property type="term" value="F:transmembrane transporter activity"/>
    <property type="evidence" value="ECO:0007669"/>
    <property type="project" value="TreeGrafter"/>
</dbReference>
<evidence type="ECO:0000256" key="1">
    <source>
        <dbReference type="ARBA" id="ARBA00022448"/>
    </source>
</evidence>
<name>A0A9Q4FMJ4_9FIRM</name>
<dbReference type="GO" id="GO:0098796">
    <property type="term" value="C:membrane protein complex"/>
    <property type="evidence" value="ECO:0007669"/>
    <property type="project" value="UniProtKB-ARBA"/>
</dbReference>
<dbReference type="EMBL" id="JAKNID010000053">
    <property type="protein sequence ID" value="MCG4565795.1"/>
    <property type="molecule type" value="Genomic_DNA"/>
</dbReference>
<evidence type="ECO:0000313" key="6">
    <source>
        <dbReference type="Proteomes" id="UP001108123"/>
    </source>
</evidence>
<evidence type="ECO:0000259" key="4">
    <source>
        <dbReference type="PROSITE" id="PS50893"/>
    </source>
</evidence>
<keyword evidence="1" id="KW-0813">Transport</keyword>
<dbReference type="PANTHER" id="PTHR24220">
    <property type="entry name" value="IMPORT ATP-BINDING PROTEIN"/>
    <property type="match status" value="1"/>
</dbReference>
<dbReference type="InterPro" id="IPR003593">
    <property type="entry name" value="AAA+_ATPase"/>
</dbReference>
<dbReference type="GO" id="GO:0005524">
    <property type="term" value="F:ATP binding"/>
    <property type="evidence" value="ECO:0007669"/>
    <property type="project" value="UniProtKB-KW"/>
</dbReference>
<dbReference type="Proteomes" id="UP001108123">
    <property type="component" value="Unassembled WGS sequence"/>
</dbReference>
<dbReference type="InterPro" id="IPR003439">
    <property type="entry name" value="ABC_transporter-like_ATP-bd"/>
</dbReference>
<keyword evidence="2" id="KW-0547">Nucleotide-binding</keyword>
<dbReference type="GO" id="GO:0005886">
    <property type="term" value="C:plasma membrane"/>
    <property type="evidence" value="ECO:0007669"/>
    <property type="project" value="TreeGrafter"/>
</dbReference>
<dbReference type="PROSITE" id="PS00211">
    <property type="entry name" value="ABC_TRANSPORTER_1"/>
    <property type="match status" value="1"/>
</dbReference>
<dbReference type="RefSeq" id="WP_216385062.1">
    <property type="nucleotide sequence ID" value="NZ_JAHLOA010000012.1"/>
</dbReference>
<dbReference type="PROSITE" id="PS50893">
    <property type="entry name" value="ABC_TRANSPORTER_2"/>
    <property type="match status" value="1"/>
</dbReference>
<keyword evidence="3 5" id="KW-0067">ATP-binding</keyword>
<comment type="caution">
    <text evidence="5">The sequence shown here is derived from an EMBL/GenBank/DDBJ whole genome shotgun (WGS) entry which is preliminary data.</text>
</comment>
<dbReference type="AlphaFoldDB" id="A0A9Q4FMJ4"/>
<dbReference type="CDD" id="cd03255">
    <property type="entry name" value="ABC_MJ0796_LolCDE_FtsE"/>
    <property type="match status" value="1"/>
</dbReference>
<protein>
    <submittedName>
        <fullName evidence="5">ABC transporter ATP-binding protein</fullName>
    </submittedName>
</protein>
<dbReference type="SMART" id="SM00382">
    <property type="entry name" value="AAA"/>
    <property type="match status" value="1"/>
</dbReference>
<organism evidence="5 6">
    <name type="scientific">Anaerosalibacter bizertensis</name>
    <dbReference type="NCBI Taxonomy" id="932217"/>
    <lineage>
        <taxon>Bacteria</taxon>
        <taxon>Bacillati</taxon>
        <taxon>Bacillota</taxon>
        <taxon>Tissierellia</taxon>
        <taxon>Tissierellales</taxon>
        <taxon>Sporanaerobacteraceae</taxon>
        <taxon>Anaerosalibacter</taxon>
    </lineage>
</organism>
<proteinExistence type="predicted"/>
<accession>A0A9Q4FMJ4</accession>
<evidence type="ECO:0000313" key="5">
    <source>
        <dbReference type="EMBL" id="MCG4565795.1"/>
    </source>
</evidence>
<evidence type="ECO:0000256" key="2">
    <source>
        <dbReference type="ARBA" id="ARBA00022741"/>
    </source>
</evidence>
<dbReference type="InterPro" id="IPR017911">
    <property type="entry name" value="MacB-like_ATP-bd"/>
</dbReference>
<dbReference type="FunFam" id="3.40.50.300:FF:000032">
    <property type="entry name" value="Export ABC transporter ATP-binding protein"/>
    <property type="match status" value="1"/>
</dbReference>
<keyword evidence="6" id="KW-1185">Reference proteome</keyword>
<dbReference type="Pfam" id="PF00005">
    <property type="entry name" value="ABC_tran"/>
    <property type="match status" value="1"/>
</dbReference>